<dbReference type="InterPro" id="IPR007537">
    <property type="entry name" value="tRNAHis_GuaTrfase_Thg1"/>
</dbReference>
<evidence type="ECO:0000259" key="1">
    <source>
        <dbReference type="Pfam" id="PF14413"/>
    </source>
</evidence>
<sequence>MYPSVQNLRDYMSWRQVDCTPFPAKTLAPGARNNADARQTGHINNLYNTTFWTLIQRGGMDAAAAEQRLSGTVSADKNEILFKEFGINYNNEDELFKKGSVVFRDVRRPKPSPLF</sequence>
<dbReference type="GO" id="GO:0006400">
    <property type="term" value="P:tRNA modification"/>
    <property type="evidence" value="ECO:0007669"/>
    <property type="project" value="InterPro"/>
</dbReference>
<organism evidence="2 3">
    <name type="scientific">Macrophomina phaseolina (strain MS6)</name>
    <name type="common">Charcoal rot fungus</name>
    <dbReference type="NCBI Taxonomy" id="1126212"/>
    <lineage>
        <taxon>Eukaryota</taxon>
        <taxon>Fungi</taxon>
        <taxon>Dikarya</taxon>
        <taxon>Ascomycota</taxon>
        <taxon>Pezizomycotina</taxon>
        <taxon>Dothideomycetes</taxon>
        <taxon>Dothideomycetes incertae sedis</taxon>
        <taxon>Botryosphaeriales</taxon>
        <taxon>Botryosphaeriaceae</taxon>
        <taxon>Macrophomina</taxon>
    </lineage>
</organism>
<protein>
    <submittedName>
        <fullName evidence="2">tRNAHis guanylyltransferase</fullName>
    </submittedName>
</protein>
<dbReference type="EMBL" id="AHHD01000207">
    <property type="protein sequence ID" value="EKG18510.1"/>
    <property type="molecule type" value="Genomic_DNA"/>
</dbReference>
<dbReference type="eggNOG" id="KOG2721">
    <property type="taxonomic scope" value="Eukaryota"/>
</dbReference>
<dbReference type="Pfam" id="PF14413">
    <property type="entry name" value="Thg1C"/>
    <property type="match status" value="1"/>
</dbReference>
<keyword evidence="2" id="KW-0808">Transferase</keyword>
<comment type="caution">
    <text evidence="2">The sequence shown here is derived from an EMBL/GenBank/DDBJ whole genome shotgun (WGS) entry which is preliminary data.</text>
</comment>
<accession>K2SP24</accession>
<dbReference type="PANTHER" id="PTHR12729">
    <property type="entry name" value="TRNA(HIS) GUANYLYLTRANSFERASE-RELATED"/>
    <property type="match status" value="1"/>
</dbReference>
<name>K2SP24_MACPH</name>
<dbReference type="PANTHER" id="PTHR12729:SF6">
    <property type="entry name" value="TRNA(HIS) GUANYLYLTRANSFERASE-RELATED"/>
    <property type="match status" value="1"/>
</dbReference>
<dbReference type="InterPro" id="IPR025845">
    <property type="entry name" value="Thg1_C_dom"/>
</dbReference>
<dbReference type="Gene3D" id="3.30.70.3000">
    <property type="match status" value="1"/>
</dbReference>
<gene>
    <name evidence="2" type="ORF">MPH_04312</name>
</gene>
<dbReference type="Proteomes" id="UP000007129">
    <property type="component" value="Unassembled WGS sequence"/>
</dbReference>
<dbReference type="InParanoid" id="K2SP24"/>
<dbReference type="STRING" id="1126212.K2SP24"/>
<dbReference type="HOGENOM" id="CLU_2109496_0_0_1"/>
<dbReference type="AlphaFoldDB" id="K2SP24"/>
<dbReference type="OrthoDB" id="62560at2759"/>
<evidence type="ECO:0000313" key="3">
    <source>
        <dbReference type="Proteomes" id="UP000007129"/>
    </source>
</evidence>
<dbReference type="GO" id="GO:0008193">
    <property type="term" value="F:tRNA guanylyltransferase activity"/>
    <property type="evidence" value="ECO:0007669"/>
    <property type="project" value="InterPro"/>
</dbReference>
<proteinExistence type="predicted"/>
<reference evidence="2 3" key="1">
    <citation type="journal article" date="2012" name="BMC Genomics">
        <title>Tools to kill: Genome of one of the most destructive plant pathogenic fungi Macrophomina phaseolina.</title>
        <authorList>
            <person name="Islam M.S."/>
            <person name="Haque M.S."/>
            <person name="Islam M.M."/>
            <person name="Emdad E.M."/>
            <person name="Halim A."/>
            <person name="Hossen Q.M.M."/>
            <person name="Hossain M.Z."/>
            <person name="Ahmed B."/>
            <person name="Rahim S."/>
            <person name="Rahman M.S."/>
            <person name="Alam M.M."/>
            <person name="Hou S."/>
            <person name="Wan X."/>
            <person name="Saito J.A."/>
            <person name="Alam M."/>
        </authorList>
    </citation>
    <scope>NUCLEOTIDE SEQUENCE [LARGE SCALE GENOMIC DNA]</scope>
    <source>
        <strain evidence="2 3">MS6</strain>
    </source>
</reference>
<evidence type="ECO:0000313" key="2">
    <source>
        <dbReference type="EMBL" id="EKG18510.1"/>
    </source>
</evidence>
<dbReference type="VEuPathDB" id="FungiDB:MPH_04312"/>
<feature type="domain" description="Thg1 C-terminal" evidence="1">
    <location>
        <begin position="41"/>
        <end position="106"/>
    </location>
</feature>
<dbReference type="GO" id="GO:0000287">
    <property type="term" value="F:magnesium ion binding"/>
    <property type="evidence" value="ECO:0007669"/>
    <property type="project" value="InterPro"/>
</dbReference>
<dbReference type="InterPro" id="IPR038469">
    <property type="entry name" value="tRNAHis_GuaTrfase_Thg1_sf"/>
</dbReference>
<keyword evidence="2" id="KW-0548">Nucleotidyltransferase</keyword>